<dbReference type="PROSITE" id="PS51379">
    <property type="entry name" value="4FE4S_FER_2"/>
    <property type="match status" value="1"/>
</dbReference>
<dbReference type="Pfam" id="PF13247">
    <property type="entry name" value="Fer4_11"/>
    <property type="match status" value="1"/>
</dbReference>
<dbReference type="EMBL" id="JBBNOP010000013">
    <property type="protein sequence ID" value="MEQ3363880.1"/>
    <property type="molecule type" value="Genomic_DNA"/>
</dbReference>
<keyword evidence="6" id="KW-0411">Iron-sulfur</keyword>
<keyword evidence="9" id="KW-1185">Reference proteome</keyword>
<keyword evidence="2" id="KW-0004">4Fe-4S</keyword>
<dbReference type="Gene3D" id="3.30.70.20">
    <property type="match status" value="1"/>
</dbReference>
<name>A0ABV1JFL4_9ACTN</name>
<evidence type="ECO:0000256" key="6">
    <source>
        <dbReference type="ARBA" id="ARBA00023014"/>
    </source>
</evidence>
<organism evidence="8 9">
    <name type="scientific">Raoultibacter massiliensis</name>
    <dbReference type="NCBI Taxonomy" id="1852371"/>
    <lineage>
        <taxon>Bacteria</taxon>
        <taxon>Bacillati</taxon>
        <taxon>Actinomycetota</taxon>
        <taxon>Coriobacteriia</taxon>
        <taxon>Eggerthellales</taxon>
        <taxon>Eggerthellaceae</taxon>
        <taxon>Raoultibacter</taxon>
    </lineage>
</organism>
<evidence type="ECO:0000256" key="3">
    <source>
        <dbReference type="ARBA" id="ARBA00022723"/>
    </source>
</evidence>
<comment type="subcellular location">
    <subcellularLocation>
        <location evidence="1">Cell envelope</location>
    </subcellularLocation>
</comment>
<protein>
    <submittedName>
        <fullName evidence="8">4Fe-4S dicluster domain-containing protein</fullName>
    </submittedName>
</protein>
<reference evidence="8 9" key="1">
    <citation type="submission" date="2024-04" db="EMBL/GenBank/DDBJ databases">
        <title>Human intestinal bacterial collection.</title>
        <authorList>
            <person name="Pauvert C."/>
            <person name="Hitch T.C.A."/>
            <person name="Clavel T."/>
        </authorList>
    </citation>
    <scope>NUCLEOTIDE SEQUENCE [LARGE SCALE GENOMIC DNA]</scope>
    <source>
        <strain evidence="8 9">CLA-KB-H42</strain>
    </source>
</reference>
<accession>A0ABV1JFL4</accession>
<evidence type="ECO:0000256" key="4">
    <source>
        <dbReference type="ARBA" id="ARBA00022737"/>
    </source>
</evidence>
<dbReference type="InterPro" id="IPR051555">
    <property type="entry name" value="FDH_Electron_Transfer_Unit"/>
</dbReference>
<comment type="caution">
    <text evidence="8">The sequence shown here is derived from an EMBL/GenBank/DDBJ whole genome shotgun (WGS) entry which is preliminary data.</text>
</comment>
<evidence type="ECO:0000256" key="2">
    <source>
        <dbReference type="ARBA" id="ARBA00022485"/>
    </source>
</evidence>
<dbReference type="RefSeq" id="WP_102375874.1">
    <property type="nucleotide sequence ID" value="NZ_JBBNOP010000013.1"/>
</dbReference>
<dbReference type="Pfam" id="PF00037">
    <property type="entry name" value="Fer4"/>
    <property type="match status" value="1"/>
</dbReference>
<evidence type="ECO:0000259" key="7">
    <source>
        <dbReference type="PROSITE" id="PS51379"/>
    </source>
</evidence>
<dbReference type="InterPro" id="IPR017896">
    <property type="entry name" value="4Fe4S_Fe-S-bd"/>
</dbReference>
<evidence type="ECO:0000256" key="5">
    <source>
        <dbReference type="ARBA" id="ARBA00023004"/>
    </source>
</evidence>
<keyword evidence="3" id="KW-0479">Metal-binding</keyword>
<dbReference type="PANTHER" id="PTHR43545">
    <property type="entry name" value="FORMATE DEHYDROGENASE, NITRATE-INDUCIBLE, IRON-SULFUR SUBUNIT"/>
    <property type="match status" value="1"/>
</dbReference>
<feature type="domain" description="4Fe-4S ferredoxin-type" evidence="7">
    <location>
        <begin position="4"/>
        <end position="33"/>
    </location>
</feature>
<proteinExistence type="predicted"/>
<evidence type="ECO:0000313" key="9">
    <source>
        <dbReference type="Proteomes" id="UP001487305"/>
    </source>
</evidence>
<gene>
    <name evidence="8" type="ORF">AAA083_12920</name>
</gene>
<dbReference type="Proteomes" id="UP001487305">
    <property type="component" value="Unassembled WGS sequence"/>
</dbReference>
<keyword evidence="5" id="KW-0408">Iron</keyword>
<evidence type="ECO:0000256" key="1">
    <source>
        <dbReference type="ARBA" id="ARBA00004196"/>
    </source>
</evidence>
<dbReference type="SUPFAM" id="SSF54862">
    <property type="entry name" value="4Fe-4S ferredoxins"/>
    <property type="match status" value="1"/>
</dbReference>
<sequence length="110" mass="12387">MSKMGLFINYEYCTGCHACEMACAQDKKLEAGEWGIKISQYGPIKNRNGQWELTFLPTPTKLCDMCADRVEKGKLPACVHHCQTNCMKFGDFEELSALLTDNPRSVIFSV</sequence>
<keyword evidence="4" id="KW-0677">Repeat</keyword>
<dbReference type="PANTHER" id="PTHR43545:SF4">
    <property type="entry name" value="IRON-SULFUR PROTEIN"/>
    <property type="match status" value="1"/>
</dbReference>
<evidence type="ECO:0000313" key="8">
    <source>
        <dbReference type="EMBL" id="MEQ3363880.1"/>
    </source>
</evidence>